<dbReference type="KEGG" id="vg:5130340"/>
<dbReference type="RefSeq" id="YP_238661.1">
    <property type="nucleotide sequence ID" value="NC_007021.1"/>
</dbReference>
<sequence length="90" mass="10540">MKIVDKGYSREEMETTCNYDYINGEWDIYTTVPKHITKLLKQYGDKVEVLEKIDGGREVAVRVTIQEDIITFRKVLTQEEKDKKAKGLKK</sequence>
<dbReference type="Proteomes" id="UP000503318">
    <property type="component" value="Segment"/>
</dbReference>
<dbReference type="OrthoDB" id="17467at10239"/>
<organismHost>
    <name type="scientific">Twortvirus twort</name>
    <dbReference type="NCBI Taxonomy" id="55510"/>
</organismHost>
<gene>
    <name evidence="1" type="ORF">TwortDSMZ_014</name>
    <name evidence="2" type="ORF">TwortDSMZ_203</name>
</gene>
<evidence type="ECO:0000313" key="3">
    <source>
        <dbReference type="Proteomes" id="UP000503318"/>
    </source>
</evidence>
<protein>
    <submittedName>
        <fullName evidence="2">Uncharacterized protein</fullName>
    </submittedName>
</protein>
<organism evidence="2 3">
    <name type="scientific">Staphylococcus phage Twort (strain DSM 17442 / HER 48)</name>
    <name type="common">Bacteriophage Twort</name>
    <dbReference type="NCBI Taxonomy" id="2908167"/>
    <lineage>
        <taxon>Viruses</taxon>
        <taxon>Duplodnaviria</taxon>
        <taxon>Heunggongvirae</taxon>
        <taxon>Uroviricota</taxon>
        <taxon>Caudoviricetes</taxon>
        <taxon>Herelleviridae</taxon>
        <taxon>Twortvirinae</taxon>
        <taxon>Twortvirus</taxon>
        <taxon>Twortvirus twort</taxon>
    </lineage>
</organism>
<name>A0A6H0X5K3_BPTWO</name>
<dbReference type="EMBL" id="MT151386">
    <property type="protein sequence ID" value="QIW89196.1"/>
    <property type="molecule type" value="Genomic_DNA"/>
</dbReference>
<evidence type="ECO:0000313" key="2">
    <source>
        <dbReference type="EMBL" id="QIW89196.1"/>
    </source>
</evidence>
<evidence type="ECO:0000313" key="1">
    <source>
        <dbReference type="EMBL" id="QIW89025.1"/>
    </source>
</evidence>
<accession>A0A6H0X5K3</accession>
<dbReference type="EMBL" id="MT151386">
    <property type="protein sequence ID" value="QIW89025.1"/>
    <property type="molecule type" value="Genomic_DNA"/>
</dbReference>
<proteinExistence type="predicted"/>
<reference evidence="2 3" key="1">
    <citation type="submission" date="2020-03" db="EMBL/GenBank/DDBJ databases">
        <title>Variable regions in the genome of staphylococcal bacteriophage Twort.</title>
        <authorList>
            <person name="Glowacka-Rutkowska A."/>
            <person name="Gawor J."/>
            <person name="Lobocka M."/>
        </authorList>
    </citation>
    <scope>NUCLEOTIDE SEQUENCE [LARGE SCALE GENOMIC DNA]</scope>
</reference>